<dbReference type="Proteomes" id="UP000176420">
    <property type="component" value="Unassembled WGS sequence"/>
</dbReference>
<name>A0A1G2BGC6_9BACT</name>
<dbReference type="PRINTS" id="PR00598">
    <property type="entry name" value="HTHMARR"/>
</dbReference>
<dbReference type="GO" id="GO:0003700">
    <property type="term" value="F:DNA-binding transcription factor activity"/>
    <property type="evidence" value="ECO:0007669"/>
    <property type="project" value="InterPro"/>
</dbReference>
<dbReference type="PROSITE" id="PS50995">
    <property type="entry name" value="HTH_MARR_2"/>
    <property type="match status" value="1"/>
</dbReference>
<dbReference type="AlphaFoldDB" id="A0A1G2BGC6"/>
<dbReference type="InterPro" id="IPR039422">
    <property type="entry name" value="MarR/SlyA-like"/>
</dbReference>
<protein>
    <recommendedName>
        <fullName evidence="1">HTH marR-type domain-containing protein</fullName>
    </recommendedName>
</protein>
<evidence type="ECO:0000259" key="1">
    <source>
        <dbReference type="PROSITE" id="PS50995"/>
    </source>
</evidence>
<gene>
    <name evidence="2" type="ORF">A2319_03765</name>
</gene>
<dbReference type="SMART" id="SM00347">
    <property type="entry name" value="HTH_MARR"/>
    <property type="match status" value="1"/>
</dbReference>
<sequence>MIFPKNKPFSKNSAFSLVLLIKTGHLINTSLNQALSRKNLTFNQVQILFLLHTHQHKNKTLSLRRLSQVLMVSLPNVTGLIDRLERDKYLARQKAVDDRRRSDLQLTPKGEKTVHQIMKNWPPPELKELDKIFIQLSKKEKEVFLSVLMKIMEVSHKQCHARCHADKI</sequence>
<dbReference type="InterPro" id="IPR036390">
    <property type="entry name" value="WH_DNA-bd_sf"/>
</dbReference>
<dbReference type="Gene3D" id="1.10.10.10">
    <property type="entry name" value="Winged helix-like DNA-binding domain superfamily/Winged helix DNA-binding domain"/>
    <property type="match status" value="1"/>
</dbReference>
<dbReference type="EMBL" id="MHKI01000003">
    <property type="protein sequence ID" value="OGY88278.1"/>
    <property type="molecule type" value="Genomic_DNA"/>
</dbReference>
<dbReference type="InterPro" id="IPR036388">
    <property type="entry name" value="WH-like_DNA-bd_sf"/>
</dbReference>
<dbReference type="GO" id="GO:0006950">
    <property type="term" value="P:response to stress"/>
    <property type="evidence" value="ECO:0007669"/>
    <property type="project" value="TreeGrafter"/>
</dbReference>
<comment type="caution">
    <text evidence="2">The sequence shown here is derived from an EMBL/GenBank/DDBJ whole genome shotgun (WGS) entry which is preliminary data.</text>
</comment>
<feature type="domain" description="HTH marR-type" evidence="1">
    <location>
        <begin position="11"/>
        <end position="153"/>
    </location>
</feature>
<organism evidence="2 3">
    <name type="scientific">Candidatus Kerfeldbacteria bacterium RIFOXYB2_FULL_38_14</name>
    <dbReference type="NCBI Taxonomy" id="1798547"/>
    <lineage>
        <taxon>Bacteria</taxon>
        <taxon>Candidatus Kerfeldiibacteriota</taxon>
    </lineage>
</organism>
<proteinExistence type="predicted"/>
<evidence type="ECO:0000313" key="2">
    <source>
        <dbReference type="EMBL" id="OGY88278.1"/>
    </source>
</evidence>
<dbReference type="InterPro" id="IPR000835">
    <property type="entry name" value="HTH_MarR-typ"/>
</dbReference>
<evidence type="ECO:0000313" key="3">
    <source>
        <dbReference type="Proteomes" id="UP000176420"/>
    </source>
</evidence>
<reference evidence="2 3" key="1">
    <citation type="journal article" date="2016" name="Nat. Commun.">
        <title>Thousands of microbial genomes shed light on interconnected biogeochemical processes in an aquifer system.</title>
        <authorList>
            <person name="Anantharaman K."/>
            <person name="Brown C.T."/>
            <person name="Hug L.A."/>
            <person name="Sharon I."/>
            <person name="Castelle C.J."/>
            <person name="Probst A.J."/>
            <person name="Thomas B.C."/>
            <person name="Singh A."/>
            <person name="Wilkins M.J."/>
            <person name="Karaoz U."/>
            <person name="Brodie E.L."/>
            <person name="Williams K.H."/>
            <person name="Hubbard S.S."/>
            <person name="Banfield J.F."/>
        </authorList>
    </citation>
    <scope>NUCLEOTIDE SEQUENCE [LARGE SCALE GENOMIC DNA]</scope>
</reference>
<dbReference type="PANTHER" id="PTHR33164">
    <property type="entry name" value="TRANSCRIPTIONAL REGULATOR, MARR FAMILY"/>
    <property type="match status" value="1"/>
</dbReference>
<dbReference type="Pfam" id="PF12802">
    <property type="entry name" value="MarR_2"/>
    <property type="match status" value="1"/>
</dbReference>
<dbReference type="PANTHER" id="PTHR33164:SF57">
    <property type="entry name" value="MARR-FAMILY TRANSCRIPTIONAL REGULATOR"/>
    <property type="match status" value="1"/>
</dbReference>
<dbReference type="SUPFAM" id="SSF46785">
    <property type="entry name" value="Winged helix' DNA-binding domain"/>
    <property type="match status" value="1"/>
</dbReference>
<accession>A0A1G2BGC6</accession>